<dbReference type="AlphaFoldDB" id="A0AAV4CWY3"/>
<keyword evidence="2" id="KW-1185">Reference proteome</keyword>
<sequence>MSELFQGIYTDSKMAYETYRNVFNTSFNIAFGYPRKDTFTTCDEFQVNHLDLEFQSSSNEKLPVLTRERQALSSDKELHVRKAEISYSCKASAEARAKVYHKRQLTCFTFRIHVLSTDEVYLYTYDKTVAKKVQMKSTPCFRIFC</sequence>
<gene>
    <name evidence="1" type="ORF">PoB_006279500</name>
</gene>
<evidence type="ECO:0000313" key="2">
    <source>
        <dbReference type="Proteomes" id="UP000735302"/>
    </source>
</evidence>
<comment type="caution">
    <text evidence="1">The sequence shown here is derived from an EMBL/GenBank/DDBJ whole genome shotgun (WGS) entry which is preliminary data.</text>
</comment>
<dbReference type="EMBL" id="BLXT01007044">
    <property type="protein sequence ID" value="GFO36290.1"/>
    <property type="molecule type" value="Genomic_DNA"/>
</dbReference>
<dbReference type="Proteomes" id="UP000735302">
    <property type="component" value="Unassembled WGS sequence"/>
</dbReference>
<proteinExistence type="predicted"/>
<evidence type="ECO:0000313" key="1">
    <source>
        <dbReference type="EMBL" id="GFO36290.1"/>
    </source>
</evidence>
<organism evidence="1 2">
    <name type="scientific">Plakobranchus ocellatus</name>
    <dbReference type="NCBI Taxonomy" id="259542"/>
    <lineage>
        <taxon>Eukaryota</taxon>
        <taxon>Metazoa</taxon>
        <taxon>Spiralia</taxon>
        <taxon>Lophotrochozoa</taxon>
        <taxon>Mollusca</taxon>
        <taxon>Gastropoda</taxon>
        <taxon>Heterobranchia</taxon>
        <taxon>Euthyneura</taxon>
        <taxon>Panpulmonata</taxon>
        <taxon>Sacoglossa</taxon>
        <taxon>Placobranchoidea</taxon>
        <taxon>Plakobranchidae</taxon>
        <taxon>Plakobranchus</taxon>
    </lineage>
</organism>
<protein>
    <submittedName>
        <fullName evidence="1">Uncharacterized protein</fullName>
    </submittedName>
</protein>
<reference evidence="1 2" key="1">
    <citation type="journal article" date="2021" name="Elife">
        <title>Chloroplast acquisition without the gene transfer in kleptoplastic sea slugs, Plakobranchus ocellatus.</title>
        <authorList>
            <person name="Maeda T."/>
            <person name="Takahashi S."/>
            <person name="Yoshida T."/>
            <person name="Shimamura S."/>
            <person name="Takaki Y."/>
            <person name="Nagai Y."/>
            <person name="Toyoda A."/>
            <person name="Suzuki Y."/>
            <person name="Arimoto A."/>
            <person name="Ishii H."/>
            <person name="Satoh N."/>
            <person name="Nishiyama T."/>
            <person name="Hasebe M."/>
            <person name="Maruyama T."/>
            <person name="Minagawa J."/>
            <person name="Obokata J."/>
            <person name="Shigenobu S."/>
        </authorList>
    </citation>
    <scope>NUCLEOTIDE SEQUENCE [LARGE SCALE GENOMIC DNA]</scope>
</reference>
<name>A0AAV4CWY3_9GAST</name>
<accession>A0AAV4CWY3</accession>